<gene>
    <name evidence="4" type="ORF">CTOB1V02_LOCUS17335</name>
</gene>
<protein>
    <recommendedName>
        <fullName evidence="3">Fumarylacetoacetase-like C-terminal domain-containing protein</fullName>
    </recommendedName>
</protein>
<dbReference type="GO" id="GO:0006107">
    <property type="term" value="P:oxaloacetate metabolic process"/>
    <property type="evidence" value="ECO:0007669"/>
    <property type="project" value="UniProtKB-ARBA"/>
</dbReference>
<dbReference type="InterPro" id="IPR011234">
    <property type="entry name" value="Fumarylacetoacetase-like_C"/>
</dbReference>
<dbReference type="EMBL" id="OB729270">
    <property type="protein sequence ID" value="CAD7239520.1"/>
    <property type="molecule type" value="Genomic_DNA"/>
</dbReference>
<dbReference type="Pfam" id="PF01557">
    <property type="entry name" value="FAA_hydrolase"/>
    <property type="match status" value="1"/>
</dbReference>
<keyword evidence="2" id="KW-0479">Metal-binding</keyword>
<dbReference type="OrthoDB" id="411064at2759"/>
<feature type="non-terminal residue" evidence="4">
    <location>
        <position position="165"/>
    </location>
</feature>
<evidence type="ECO:0000259" key="3">
    <source>
        <dbReference type="Pfam" id="PF01557"/>
    </source>
</evidence>
<proteinExistence type="inferred from homology"/>
<name>A0A7R8X233_9CRUS</name>
<dbReference type="InterPro" id="IPR036663">
    <property type="entry name" value="Fumarylacetoacetase_C_sf"/>
</dbReference>
<dbReference type="GO" id="GO:0050163">
    <property type="term" value="F:oxaloacetate tautomerase activity"/>
    <property type="evidence" value="ECO:0007669"/>
    <property type="project" value="UniProtKB-ARBA"/>
</dbReference>
<evidence type="ECO:0000256" key="1">
    <source>
        <dbReference type="ARBA" id="ARBA00010211"/>
    </source>
</evidence>
<reference evidence="4" key="1">
    <citation type="submission" date="2020-11" db="EMBL/GenBank/DDBJ databases">
        <authorList>
            <person name="Tran Van P."/>
        </authorList>
    </citation>
    <scope>NUCLEOTIDE SEQUENCE</scope>
</reference>
<comment type="similarity">
    <text evidence="1">Belongs to the FAH family.</text>
</comment>
<evidence type="ECO:0000256" key="2">
    <source>
        <dbReference type="ARBA" id="ARBA00022723"/>
    </source>
</evidence>
<dbReference type="AlphaFoldDB" id="A0A7R8X233"/>
<sequence>TCGELDWEVELGVVIGKSGKKISESEALDHVFGYTIINDISARDIQMNHKQFFLGKSIDGSCPMGPYIVTADEVNDPQKLEMYCRVNGKVKQQSNTRHMIFDVASVITWLSRGMSLESGDVIATGTPGGVGFVREPPEFLRPGDVVECEIESLGCLRTPIGILDR</sequence>
<feature type="non-terminal residue" evidence="4">
    <location>
        <position position="1"/>
    </location>
</feature>
<dbReference type="GO" id="GO:0046872">
    <property type="term" value="F:metal ion binding"/>
    <property type="evidence" value="ECO:0007669"/>
    <property type="project" value="UniProtKB-KW"/>
</dbReference>
<dbReference type="FunFam" id="3.90.850.10:FF:000002">
    <property type="entry name" value="2-hydroxyhepta-2,4-diene-1,7-dioate isomerase"/>
    <property type="match status" value="1"/>
</dbReference>
<dbReference type="PANTHER" id="PTHR42796:SF4">
    <property type="entry name" value="FUMARYLACETOACETATE HYDROLASE DOMAIN-CONTAINING PROTEIN 2A"/>
    <property type="match status" value="1"/>
</dbReference>
<dbReference type="PANTHER" id="PTHR42796">
    <property type="entry name" value="FUMARYLACETOACETATE HYDROLASE DOMAIN-CONTAINING PROTEIN 2A-RELATED"/>
    <property type="match status" value="1"/>
</dbReference>
<dbReference type="InterPro" id="IPR051121">
    <property type="entry name" value="FAH"/>
</dbReference>
<organism evidence="4">
    <name type="scientific">Cyprideis torosa</name>
    <dbReference type="NCBI Taxonomy" id="163714"/>
    <lineage>
        <taxon>Eukaryota</taxon>
        <taxon>Metazoa</taxon>
        <taxon>Ecdysozoa</taxon>
        <taxon>Arthropoda</taxon>
        <taxon>Crustacea</taxon>
        <taxon>Oligostraca</taxon>
        <taxon>Ostracoda</taxon>
        <taxon>Podocopa</taxon>
        <taxon>Podocopida</taxon>
        <taxon>Cytherocopina</taxon>
        <taxon>Cytheroidea</taxon>
        <taxon>Cytherideidae</taxon>
        <taxon>Cyprideis</taxon>
    </lineage>
</organism>
<accession>A0A7R8X233</accession>
<dbReference type="SUPFAM" id="SSF56529">
    <property type="entry name" value="FAH"/>
    <property type="match status" value="1"/>
</dbReference>
<dbReference type="Gene3D" id="3.90.850.10">
    <property type="entry name" value="Fumarylacetoacetase-like, C-terminal domain"/>
    <property type="match status" value="1"/>
</dbReference>
<feature type="domain" description="Fumarylacetoacetase-like C-terminal" evidence="3">
    <location>
        <begin position="3"/>
        <end position="160"/>
    </location>
</feature>
<evidence type="ECO:0000313" key="4">
    <source>
        <dbReference type="EMBL" id="CAD7239520.1"/>
    </source>
</evidence>